<dbReference type="Proteomes" id="UP000649114">
    <property type="component" value="Unassembled WGS sequence"/>
</dbReference>
<reference evidence="3" key="1">
    <citation type="journal article" date="2020" name="bioRxiv">
        <title>Genomic and phenotypic heterogeneity of clinical isolates of the human pathogens Aspergillus fumigatus, Aspergillus lentulus and Aspergillus fumigatiaffinis.</title>
        <authorList>
            <person name="dos Santos R.A.C."/>
            <person name="Steenwyk J.L."/>
            <person name="Rivero-Menendez O."/>
            <person name="Mead M.E."/>
            <person name="Silva L.P."/>
            <person name="Bastos R.W."/>
            <person name="Alastruey-Izquierdo A."/>
            <person name="Goldman G.H."/>
            <person name="Rokas A."/>
        </authorList>
    </citation>
    <scope>NUCLEOTIDE SEQUENCE</scope>
    <source>
        <strain evidence="3">CNM-CM8927</strain>
    </source>
</reference>
<feature type="region of interest" description="Disordered" evidence="2">
    <location>
        <begin position="865"/>
        <end position="893"/>
    </location>
</feature>
<reference evidence="3" key="2">
    <citation type="submission" date="2020-04" db="EMBL/GenBank/DDBJ databases">
        <authorList>
            <person name="Santos R.A.C."/>
            <person name="Steenwyk J.L."/>
            <person name="Rivero-Menendez O."/>
            <person name="Mead M.E."/>
            <person name="Silva L.P."/>
            <person name="Bastos R.W."/>
            <person name="Alastruey-Izquierdo A."/>
            <person name="Goldman G.H."/>
            <person name="Rokas A."/>
        </authorList>
    </citation>
    <scope>NUCLEOTIDE SEQUENCE</scope>
    <source>
        <strain evidence="3">CNM-CM8927</strain>
    </source>
</reference>
<feature type="compositionally biased region" description="Basic and acidic residues" evidence="2">
    <location>
        <begin position="877"/>
        <end position="893"/>
    </location>
</feature>
<protein>
    <submittedName>
        <fullName evidence="3">Uncharacterized protein</fullName>
    </submittedName>
</protein>
<proteinExistence type="predicted"/>
<comment type="caution">
    <text evidence="3">The sequence shown here is derived from an EMBL/GenBank/DDBJ whole genome shotgun (WGS) entry which is preliminary data.</text>
</comment>
<dbReference type="InterPro" id="IPR053175">
    <property type="entry name" value="DHMBA_Reg_Transcription_Factor"/>
</dbReference>
<dbReference type="EMBL" id="JAAAPU010000017">
    <property type="protein sequence ID" value="KAF4207624.1"/>
    <property type="molecule type" value="Genomic_DNA"/>
</dbReference>
<evidence type="ECO:0000256" key="1">
    <source>
        <dbReference type="SAM" id="Coils"/>
    </source>
</evidence>
<name>A0AAN5YUE2_ASPLE</name>
<feature type="region of interest" description="Disordered" evidence="2">
    <location>
        <begin position="1757"/>
        <end position="1792"/>
    </location>
</feature>
<evidence type="ECO:0000256" key="2">
    <source>
        <dbReference type="SAM" id="MobiDB-lite"/>
    </source>
</evidence>
<sequence length="2110" mass="235794">MIRQPCSDKNAFLLSTEQILSWVSPETHQIPACSQCKRAGKECVGYRDELPLLFRDENARTIRRATAAKARSRAQRKDAGFDSASSPDLQLYRSSQKPITATSLPSTLPSLDMDELGLHFFVYHFSTYTWAGRCSPRNSTSAFMRRFGEDTTLRSAVASVGLAALSNIRKDEAILRGARQRYGQAIRIIQNTLRSKTAYRLNGTFKIILMVALFEIVDASPTSKLSWIVHLQGAAALRNRSPRDFFTKNHRAQIMFTFTWIFKYFQTGGPFPLELEGWVAPDIPVEANDDLPAVSLIEILLRFIRLRASLSKGSDQPMSSALTEVLACEMQLEGWLTSLPTKFGYREKVSTDTSQYFYGRFHLYEDVWASRILIHYLAGRLLVNELILHLASQCDTSTKQILQTTHAHRTIIQMAVDICIAAASQPLFPEYISLDGRDYTSLNRNGAMPPLSGVFMFMYPLAVAATATGVSDDLREWVLRTLDHIGQTMGIRQALLMKAEVAQSCIHSASPKMASVQTASFPNARDLTIKQQFSHLKRKGAFKNLDSLYPLISKLNDLPTRTSIEVGPDDPTTSPRSIQQTGADTLVVGGALVKNASYLTMNEQGSISEVPIRPLPLVTKPTTTGSALLMAPLNSSQPTLFLQHTQTGPLQFVSGVAADPVHLEEVAAEATEAKTPVAANPINDYVLSGDLENFWGVKGLKAKLYVYQGDGATREKVKLGKIPLLEDGVGSTLSKLEDSPLGKLFPHIDLDAIKKLPIKNIEFTYSEEEDDFLYPRGLRLEGDVEVSGGHLQPVADMLARIYGEKHAPAELHVSAHLSDERDWTKPPKITKLVIGAYLDGNLNVWDLLTFKSVGVEISAIQVEQMESQADDEGSNNEMKENESNEENNKKRREVIAVEKREVENKRVEEDVTAANEWENVDKGNDAKKQPKKTWKFGLSVLGTADILGLPKATKPLGTKFRMARDAQEDTLYNIILTADDWSNVYGIRNLNLSKPKFTASFEAGSFSSTIQLNTTAKLSLADITVDIEGKLSKEDSYLDGQVGPFTYHQLLEVYAQIRGDNKPSLSPLDVPGEKLQFEQLHLRLSNDMTEKALELSGKVHFNEHITSNGLIKVGSAGLIITGNVEDFKIEGQDITVTKASLDIEIGARPPKEDPRKGEGDKDEKDGDEKKESGTNTKIADVTTPDTMKLDEKETDIDKNLRNRKSKFAVTGEVEFSGHDIKVGVYYERQAKTKKREWLLYGEIDRVQLSEFFRDLSRSEFDYVLENVALIAASQDYGDTDDINLKGYEVRQGLSLWATIKPPKQITDLSNDPPPFSSVKLEVNYYQRVFTIQVEMPPEFAIDIPKTQSRLERMSVGLETGLDPKLTLRAILKIVLKGQKDPLEIEVMIKAGAVDANGSLRSITPWVNPFDINKDLILNALAVELGINYATVAEQGPSTFGLTAEIDIDSTMAKGGMLISETEGEMFQVAVENMDMCKIVRFAGRLAKIESLKNQAGVPGILVIEKGKLYLSSGVRIGRKTYSSGISVAGKMKIFDRTGEFSADINDAGFTAAGTVDSFQIGALKVSAADDEKNPASFDIAMTPDEQRVKVDGMVRYKDVKMVARVDCNMQAAPAGLDAHLLVQFDEGLEIDLLAHATVSAALKLSETDFEFSAVLDGHLFDLICKGITTALQALQKYADKRFTDYEQQLSGELAESHKELKEKKEELYEAESTARKNEAKRKQELENAKINFDREKKKLDDLKEALANAKSHKDGLEKLYREELDNQKRERDTARKEAREQYNKKMTELQDEERRLKADKAGYDNQRAQSYGALEAALNSWLGSKKEAEDRMRKAKESLDYWNGRWNRAGPFERMKIGLSVDAAKIEDSLAEAHWAAVIAEQSVVSEFKNRPEYRFLMDKIDTVTNSLVNVVKDLTALKNQGIDGFIRAAITPEEEKVQEAQKRLDALLDVNSKEQKAIRRALKDLENDRPDIELRIQQHNNEISRLEDEGTKRVAWLDYDNAMKQYNNLKSTVGTLKHALETIHHEFDAGIQVVKDKTVIWRRFFPDITRIEVKASTNAIKAQKPIMMSVTAEYEGKLRSFSVEWTPSSKFRPYDLYKTIATNAKKNFT</sequence>
<dbReference type="PANTHER" id="PTHR38791">
    <property type="entry name" value="ZN(II)2CYS6 TRANSCRIPTION FACTOR (EUROFUNG)-RELATED-RELATED"/>
    <property type="match status" value="1"/>
</dbReference>
<dbReference type="PANTHER" id="PTHR38791:SF5">
    <property type="entry name" value="TRANSCRIPTION FACTOR DBAG-RELATED"/>
    <property type="match status" value="1"/>
</dbReference>
<feature type="coiled-coil region" evidence="1">
    <location>
        <begin position="1938"/>
        <end position="1990"/>
    </location>
</feature>
<dbReference type="InterPro" id="IPR021858">
    <property type="entry name" value="Fun_TF"/>
</dbReference>
<feature type="compositionally biased region" description="Basic and acidic residues" evidence="2">
    <location>
        <begin position="1149"/>
        <end position="1172"/>
    </location>
</feature>
<dbReference type="CDD" id="cd12148">
    <property type="entry name" value="fungal_TF_MHR"/>
    <property type="match status" value="1"/>
</dbReference>
<dbReference type="Pfam" id="PF11951">
    <property type="entry name" value="Fungal_trans_2"/>
    <property type="match status" value="1"/>
</dbReference>
<feature type="region of interest" description="Disordered" evidence="2">
    <location>
        <begin position="1141"/>
        <end position="1190"/>
    </location>
</feature>
<evidence type="ECO:0000313" key="3">
    <source>
        <dbReference type="EMBL" id="KAF4207624.1"/>
    </source>
</evidence>
<gene>
    <name evidence="3" type="ORF">CNMCM8927_002701</name>
</gene>
<organism evidence="3 4">
    <name type="scientific">Aspergillus lentulus</name>
    <dbReference type="NCBI Taxonomy" id="293939"/>
    <lineage>
        <taxon>Eukaryota</taxon>
        <taxon>Fungi</taxon>
        <taxon>Dikarya</taxon>
        <taxon>Ascomycota</taxon>
        <taxon>Pezizomycotina</taxon>
        <taxon>Eurotiomycetes</taxon>
        <taxon>Eurotiomycetidae</taxon>
        <taxon>Eurotiales</taxon>
        <taxon>Aspergillaceae</taxon>
        <taxon>Aspergillus</taxon>
        <taxon>Aspergillus subgen. Fumigati</taxon>
    </lineage>
</organism>
<accession>A0AAN5YUE2</accession>
<feature type="region of interest" description="Disordered" evidence="2">
    <location>
        <begin position="66"/>
        <end position="88"/>
    </location>
</feature>
<keyword evidence="1" id="KW-0175">Coiled coil</keyword>
<evidence type="ECO:0000313" key="4">
    <source>
        <dbReference type="Proteomes" id="UP000649114"/>
    </source>
</evidence>